<keyword evidence="5" id="KW-0378">Hydrolase</keyword>
<dbReference type="GO" id="GO:0016787">
    <property type="term" value="F:hydrolase activity"/>
    <property type="evidence" value="ECO:0007669"/>
    <property type="project" value="UniProtKB-KW"/>
</dbReference>
<comment type="caution">
    <text evidence="9">The sequence shown here is derived from an EMBL/GenBank/DDBJ whole genome shotgun (WGS) entry which is preliminary data.</text>
</comment>
<evidence type="ECO:0000256" key="2">
    <source>
        <dbReference type="ARBA" id="ARBA00008668"/>
    </source>
</evidence>
<keyword evidence="3" id="KW-0964">Secreted</keyword>
<keyword evidence="4 8" id="KW-0732">Signal</keyword>
<name>A0AAV1RKP6_9ROSI</name>
<feature type="signal peptide" evidence="8">
    <location>
        <begin position="1"/>
        <end position="26"/>
    </location>
</feature>
<dbReference type="EMBL" id="CAWUPB010001010">
    <property type="protein sequence ID" value="CAK7337219.1"/>
    <property type="molecule type" value="Genomic_DNA"/>
</dbReference>
<evidence type="ECO:0008006" key="11">
    <source>
        <dbReference type="Google" id="ProtNLM"/>
    </source>
</evidence>
<dbReference type="PANTHER" id="PTHR45650">
    <property type="entry name" value="GDSL-LIKE LIPASE/ACYLHYDROLASE-RELATED"/>
    <property type="match status" value="1"/>
</dbReference>
<dbReference type="AlphaFoldDB" id="A0AAV1RKP6"/>
<sequence>MASGSKAWWMLSTVLLVSNWQHGACGSVPCLFLFGDSLFDNGNNNVLATNVKASHLPYGIDFPYGPTGRCSNGLNVADVIGW</sequence>
<protein>
    <recommendedName>
        <fullName evidence="11">GDSL esterase/lipase</fullName>
    </recommendedName>
</protein>
<dbReference type="PANTHER" id="PTHR45650:SF9">
    <property type="entry name" value="SGNH HYDROLASE-TYPE ESTERASE DOMAIN-CONTAINING PROTEIN"/>
    <property type="match status" value="1"/>
</dbReference>
<feature type="chain" id="PRO_5043942832" description="GDSL esterase/lipase" evidence="8">
    <location>
        <begin position="27"/>
        <end position="82"/>
    </location>
</feature>
<keyword evidence="6" id="KW-0442">Lipid degradation</keyword>
<evidence type="ECO:0000256" key="5">
    <source>
        <dbReference type="ARBA" id="ARBA00022801"/>
    </source>
</evidence>
<keyword evidence="10" id="KW-1185">Reference proteome</keyword>
<evidence type="ECO:0000313" key="9">
    <source>
        <dbReference type="EMBL" id="CAK7337219.1"/>
    </source>
</evidence>
<proteinExistence type="inferred from homology"/>
<organism evidence="9 10">
    <name type="scientific">Dovyalis caffra</name>
    <dbReference type="NCBI Taxonomy" id="77055"/>
    <lineage>
        <taxon>Eukaryota</taxon>
        <taxon>Viridiplantae</taxon>
        <taxon>Streptophyta</taxon>
        <taxon>Embryophyta</taxon>
        <taxon>Tracheophyta</taxon>
        <taxon>Spermatophyta</taxon>
        <taxon>Magnoliopsida</taxon>
        <taxon>eudicotyledons</taxon>
        <taxon>Gunneridae</taxon>
        <taxon>Pentapetalae</taxon>
        <taxon>rosids</taxon>
        <taxon>fabids</taxon>
        <taxon>Malpighiales</taxon>
        <taxon>Salicaceae</taxon>
        <taxon>Flacourtieae</taxon>
        <taxon>Dovyalis</taxon>
    </lineage>
</organism>
<evidence type="ECO:0000256" key="1">
    <source>
        <dbReference type="ARBA" id="ARBA00004613"/>
    </source>
</evidence>
<evidence type="ECO:0000256" key="7">
    <source>
        <dbReference type="ARBA" id="ARBA00023098"/>
    </source>
</evidence>
<dbReference type="InterPro" id="IPR051238">
    <property type="entry name" value="GDSL_esterase/lipase"/>
</dbReference>
<keyword evidence="7" id="KW-0443">Lipid metabolism</keyword>
<accession>A0AAV1RKP6</accession>
<comment type="similarity">
    <text evidence="2">Belongs to the 'GDSL' lipolytic enzyme family.</text>
</comment>
<dbReference type="GO" id="GO:0016042">
    <property type="term" value="P:lipid catabolic process"/>
    <property type="evidence" value="ECO:0007669"/>
    <property type="project" value="UniProtKB-KW"/>
</dbReference>
<evidence type="ECO:0000313" key="10">
    <source>
        <dbReference type="Proteomes" id="UP001314170"/>
    </source>
</evidence>
<dbReference type="Gene3D" id="3.40.50.1110">
    <property type="entry name" value="SGNH hydrolase"/>
    <property type="match status" value="1"/>
</dbReference>
<evidence type="ECO:0000256" key="6">
    <source>
        <dbReference type="ARBA" id="ARBA00022963"/>
    </source>
</evidence>
<gene>
    <name evidence="9" type="ORF">DCAF_LOCUS12246</name>
</gene>
<dbReference type="InterPro" id="IPR036514">
    <property type="entry name" value="SGNH_hydro_sf"/>
</dbReference>
<evidence type="ECO:0000256" key="4">
    <source>
        <dbReference type="ARBA" id="ARBA00022729"/>
    </source>
</evidence>
<reference evidence="9 10" key="1">
    <citation type="submission" date="2024-01" db="EMBL/GenBank/DDBJ databases">
        <authorList>
            <person name="Waweru B."/>
        </authorList>
    </citation>
    <scope>NUCLEOTIDE SEQUENCE [LARGE SCALE GENOMIC DNA]</scope>
</reference>
<dbReference type="Proteomes" id="UP001314170">
    <property type="component" value="Unassembled WGS sequence"/>
</dbReference>
<dbReference type="GO" id="GO:0005576">
    <property type="term" value="C:extracellular region"/>
    <property type="evidence" value="ECO:0007669"/>
    <property type="project" value="UniProtKB-SubCell"/>
</dbReference>
<comment type="subcellular location">
    <subcellularLocation>
        <location evidence="1">Secreted</location>
    </subcellularLocation>
</comment>
<evidence type="ECO:0000256" key="8">
    <source>
        <dbReference type="SAM" id="SignalP"/>
    </source>
</evidence>
<evidence type="ECO:0000256" key="3">
    <source>
        <dbReference type="ARBA" id="ARBA00022525"/>
    </source>
</evidence>